<feature type="domain" description="DDE Tnp4" evidence="9">
    <location>
        <begin position="74"/>
        <end position="233"/>
    </location>
</feature>
<name>A0A835DMG0_TETSI</name>
<evidence type="ECO:0000256" key="4">
    <source>
        <dbReference type="ARBA" id="ARBA00022722"/>
    </source>
</evidence>
<dbReference type="AlphaFoldDB" id="A0A835DMG0"/>
<protein>
    <recommendedName>
        <fullName evidence="9">DDE Tnp4 domain-containing protein</fullName>
    </recommendedName>
</protein>
<keyword evidence="8" id="KW-0812">Transmembrane</keyword>
<accession>A0A835DMG0</accession>
<dbReference type="Pfam" id="PF13359">
    <property type="entry name" value="DDE_Tnp_4"/>
    <property type="match status" value="1"/>
</dbReference>
<comment type="cofactor">
    <cofactor evidence="1">
        <name>a divalent metal cation</name>
        <dbReference type="ChEBI" id="CHEBI:60240"/>
    </cofactor>
</comment>
<sequence>MDEDNNLNTRVISQIITGAASTVIAAGVTVILVVDSMYNIPKEPRINREKEIEDYINSIIHGSDSHCIDQIRAIDGTHVRASVPIALQARFRGRKEGTTQNVLAVVSFDLKFMYVLAGWEGSAHDSRILDDALSRPNGLRVPEGKYLLGDAGYGLRNGFIPPYRGIWYHLKEYSNHSPENEKELFNLRHSSLRTTVERAFGVLKKRFRVLDVEPYWSYKTQVDIILACCVLHNHIMGVDPTDDITRDVERELHSETQGTQLIRRTQREEREENREWAIKRDAIANAMYNDYINRGNMLR</sequence>
<evidence type="ECO:0000256" key="1">
    <source>
        <dbReference type="ARBA" id="ARBA00001968"/>
    </source>
</evidence>
<dbReference type="GO" id="GO:0046872">
    <property type="term" value="F:metal ion binding"/>
    <property type="evidence" value="ECO:0007669"/>
    <property type="project" value="UniProtKB-KW"/>
</dbReference>
<evidence type="ECO:0000256" key="3">
    <source>
        <dbReference type="ARBA" id="ARBA00006958"/>
    </source>
</evidence>
<evidence type="ECO:0000313" key="10">
    <source>
        <dbReference type="EMBL" id="KAF8409503.1"/>
    </source>
</evidence>
<feature type="transmembrane region" description="Helical" evidence="8">
    <location>
        <begin position="12"/>
        <end position="34"/>
    </location>
</feature>
<keyword evidence="8" id="KW-0472">Membrane</keyword>
<evidence type="ECO:0000256" key="2">
    <source>
        <dbReference type="ARBA" id="ARBA00004123"/>
    </source>
</evidence>
<comment type="subcellular location">
    <subcellularLocation>
        <location evidence="2">Nucleus</location>
    </subcellularLocation>
</comment>
<dbReference type="InterPro" id="IPR045249">
    <property type="entry name" value="HARBI1-like"/>
</dbReference>
<evidence type="ECO:0000256" key="5">
    <source>
        <dbReference type="ARBA" id="ARBA00022723"/>
    </source>
</evidence>
<keyword evidence="4" id="KW-0540">Nuclease</keyword>
<keyword evidence="6" id="KW-0378">Hydrolase</keyword>
<keyword evidence="5" id="KW-0479">Metal-binding</keyword>
<dbReference type="PANTHER" id="PTHR22930">
    <property type="match status" value="1"/>
</dbReference>
<comment type="similarity">
    <text evidence="3">Belongs to the HARBI1 family.</text>
</comment>
<keyword evidence="7" id="KW-0539">Nucleus</keyword>
<evidence type="ECO:0000256" key="7">
    <source>
        <dbReference type="ARBA" id="ARBA00023242"/>
    </source>
</evidence>
<comment type="caution">
    <text evidence="10">The sequence shown here is derived from an EMBL/GenBank/DDBJ whole genome shotgun (WGS) entry which is preliminary data.</text>
</comment>
<dbReference type="Proteomes" id="UP000655225">
    <property type="component" value="Unassembled WGS sequence"/>
</dbReference>
<evidence type="ECO:0000259" key="9">
    <source>
        <dbReference type="Pfam" id="PF13359"/>
    </source>
</evidence>
<dbReference type="GO" id="GO:0005634">
    <property type="term" value="C:nucleus"/>
    <property type="evidence" value="ECO:0007669"/>
    <property type="project" value="UniProtKB-SubCell"/>
</dbReference>
<dbReference type="OMA" id="YTIHEHL"/>
<proteinExistence type="inferred from homology"/>
<reference evidence="10 11" key="1">
    <citation type="submission" date="2020-04" db="EMBL/GenBank/DDBJ databases">
        <title>Plant Genome Project.</title>
        <authorList>
            <person name="Zhang R.-G."/>
        </authorList>
    </citation>
    <scope>NUCLEOTIDE SEQUENCE [LARGE SCALE GENOMIC DNA]</scope>
    <source>
        <strain evidence="10">YNK0</strain>
        <tissue evidence="10">Leaf</tissue>
    </source>
</reference>
<dbReference type="EMBL" id="JABCRI010000003">
    <property type="protein sequence ID" value="KAF8409503.1"/>
    <property type="molecule type" value="Genomic_DNA"/>
</dbReference>
<evidence type="ECO:0000313" key="11">
    <source>
        <dbReference type="Proteomes" id="UP000655225"/>
    </source>
</evidence>
<keyword evidence="8" id="KW-1133">Transmembrane helix</keyword>
<keyword evidence="11" id="KW-1185">Reference proteome</keyword>
<dbReference type="PANTHER" id="PTHR22930:SF228">
    <property type="entry name" value="PROTEIN ALP1-LIKE"/>
    <property type="match status" value="1"/>
</dbReference>
<dbReference type="OrthoDB" id="1681765at2759"/>
<dbReference type="GO" id="GO:0016787">
    <property type="term" value="F:hydrolase activity"/>
    <property type="evidence" value="ECO:0007669"/>
    <property type="project" value="UniProtKB-KW"/>
</dbReference>
<evidence type="ECO:0000256" key="6">
    <source>
        <dbReference type="ARBA" id="ARBA00022801"/>
    </source>
</evidence>
<gene>
    <name evidence="10" type="ORF">HHK36_005579</name>
</gene>
<dbReference type="GO" id="GO:0004518">
    <property type="term" value="F:nuclease activity"/>
    <property type="evidence" value="ECO:0007669"/>
    <property type="project" value="UniProtKB-KW"/>
</dbReference>
<evidence type="ECO:0000256" key="8">
    <source>
        <dbReference type="SAM" id="Phobius"/>
    </source>
</evidence>
<organism evidence="10 11">
    <name type="scientific">Tetracentron sinense</name>
    <name type="common">Spur-leaf</name>
    <dbReference type="NCBI Taxonomy" id="13715"/>
    <lineage>
        <taxon>Eukaryota</taxon>
        <taxon>Viridiplantae</taxon>
        <taxon>Streptophyta</taxon>
        <taxon>Embryophyta</taxon>
        <taxon>Tracheophyta</taxon>
        <taxon>Spermatophyta</taxon>
        <taxon>Magnoliopsida</taxon>
        <taxon>Trochodendrales</taxon>
        <taxon>Trochodendraceae</taxon>
        <taxon>Tetracentron</taxon>
    </lineage>
</organism>
<dbReference type="InterPro" id="IPR027806">
    <property type="entry name" value="HARBI1_dom"/>
</dbReference>